<dbReference type="EMBL" id="JACPNR010000004">
    <property type="protein sequence ID" value="MBI2677552.1"/>
    <property type="molecule type" value="Genomic_DNA"/>
</dbReference>
<dbReference type="GO" id="GO:0030170">
    <property type="term" value="F:pyridoxal phosphate binding"/>
    <property type="evidence" value="ECO:0007669"/>
    <property type="project" value="InterPro"/>
</dbReference>
<keyword evidence="4" id="KW-0808">Transferase</keyword>
<evidence type="ECO:0000256" key="3">
    <source>
        <dbReference type="ARBA" id="ARBA00022576"/>
    </source>
</evidence>
<dbReference type="InterPro" id="IPR015424">
    <property type="entry name" value="PyrdxlP-dep_Trfase"/>
</dbReference>
<protein>
    <recommendedName>
        <fullName evidence="6">alanine transaminase</fullName>
        <ecNumber evidence="6">2.6.1.2</ecNumber>
    </recommendedName>
</protein>
<dbReference type="GO" id="GO:0004021">
    <property type="term" value="F:L-alanine:2-oxoglutarate aminotransferase activity"/>
    <property type="evidence" value="ECO:0007669"/>
    <property type="project" value="UniProtKB-EC"/>
</dbReference>
<dbReference type="AlphaFoldDB" id="A0A932A6N5"/>
<comment type="cofactor">
    <cofactor evidence="1">
        <name>pyridoxal 5'-phosphate</name>
        <dbReference type="ChEBI" id="CHEBI:597326"/>
    </cofactor>
</comment>
<evidence type="ECO:0000313" key="8">
    <source>
        <dbReference type="EMBL" id="MBI2677552.1"/>
    </source>
</evidence>
<dbReference type="Pfam" id="PF00155">
    <property type="entry name" value="Aminotran_1_2"/>
    <property type="match status" value="1"/>
</dbReference>
<dbReference type="InterPro" id="IPR015422">
    <property type="entry name" value="PyrdxlP-dep_Trfase_small"/>
</dbReference>
<evidence type="ECO:0000256" key="6">
    <source>
        <dbReference type="ARBA" id="ARBA00026106"/>
    </source>
</evidence>
<dbReference type="InterPro" id="IPR051926">
    <property type="entry name" value="Ala_Aminotransferase"/>
</dbReference>
<evidence type="ECO:0000313" key="9">
    <source>
        <dbReference type="Proteomes" id="UP000779809"/>
    </source>
</evidence>
<dbReference type="Gene3D" id="3.40.640.10">
    <property type="entry name" value="Type I PLP-dependent aspartate aminotransferase-like (Major domain)"/>
    <property type="match status" value="1"/>
</dbReference>
<evidence type="ECO:0000256" key="4">
    <source>
        <dbReference type="ARBA" id="ARBA00022679"/>
    </source>
</evidence>
<keyword evidence="5" id="KW-0663">Pyridoxal phosphate</keyword>
<evidence type="ECO:0000256" key="2">
    <source>
        <dbReference type="ARBA" id="ARBA00007441"/>
    </source>
</evidence>
<reference evidence="8" key="1">
    <citation type="submission" date="2020-07" db="EMBL/GenBank/DDBJ databases">
        <title>Huge and variable diversity of episymbiotic CPR bacteria and DPANN archaea in groundwater ecosystems.</title>
        <authorList>
            <person name="He C.Y."/>
            <person name="Keren R."/>
            <person name="Whittaker M."/>
            <person name="Farag I.F."/>
            <person name="Doudna J."/>
            <person name="Cate J.H.D."/>
            <person name="Banfield J.F."/>
        </authorList>
    </citation>
    <scope>NUCLEOTIDE SEQUENCE</scope>
    <source>
        <strain evidence="8">NC_groundwater_580_Pr5_B-0.1um_64_19</strain>
    </source>
</reference>
<dbReference type="InterPro" id="IPR004839">
    <property type="entry name" value="Aminotransferase_I/II_large"/>
</dbReference>
<dbReference type="PANTHER" id="PTHR43488">
    <property type="entry name" value="GLUTAMATE-PYRUVATE AMINOTRANSFERASE ALAA"/>
    <property type="match status" value="1"/>
</dbReference>
<accession>A0A932A6N5</accession>
<dbReference type="InterPro" id="IPR015421">
    <property type="entry name" value="PyrdxlP-dep_Trfase_major"/>
</dbReference>
<evidence type="ECO:0000256" key="5">
    <source>
        <dbReference type="ARBA" id="ARBA00022898"/>
    </source>
</evidence>
<dbReference type="Proteomes" id="UP000779809">
    <property type="component" value="Unassembled WGS sequence"/>
</dbReference>
<dbReference type="Gene3D" id="3.90.1150.10">
    <property type="entry name" value="Aspartate Aminotransferase, domain 1"/>
    <property type="match status" value="1"/>
</dbReference>
<evidence type="ECO:0000259" key="7">
    <source>
        <dbReference type="Pfam" id="PF00155"/>
    </source>
</evidence>
<gene>
    <name evidence="8" type="ORF">HYX28_02080</name>
</gene>
<feature type="domain" description="Aminotransferase class I/classII large" evidence="7">
    <location>
        <begin position="61"/>
        <end position="365"/>
    </location>
</feature>
<evidence type="ECO:0000256" key="1">
    <source>
        <dbReference type="ARBA" id="ARBA00001933"/>
    </source>
</evidence>
<comment type="similarity">
    <text evidence="2">Belongs to the class-I pyridoxal-phosphate-dependent aminotransferase family.</text>
</comment>
<proteinExistence type="inferred from homology"/>
<dbReference type="CDD" id="cd00609">
    <property type="entry name" value="AAT_like"/>
    <property type="match status" value="1"/>
</dbReference>
<organism evidence="8 9">
    <name type="scientific">Candidatus Korobacter versatilis</name>
    <dbReference type="NCBI Taxonomy" id="658062"/>
    <lineage>
        <taxon>Bacteria</taxon>
        <taxon>Pseudomonadati</taxon>
        <taxon>Acidobacteriota</taxon>
        <taxon>Terriglobia</taxon>
        <taxon>Terriglobales</taxon>
        <taxon>Candidatus Korobacteraceae</taxon>
        <taxon>Candidatus Korobacter</taxon>
    </lineage>
</organism>
<name>A0A932A6N5_9BACT</name>
<keyword evidence="3 8" id="KW-0032">Aminotransferase</keyword>
<dbReference type="PANTHER" id="PTHR43488:SF2">
    <property type="entry name" value="GLUTAMATE-PYRUVATE AMINOTRANSFERASE ALAA"/>
    <property type="match status" value="1"/>
</dbReference>
<dbReference type="EC" id="2.6.1.2" evidence="6"/>
<dbReference type="SUPFAM" id="SSF53383">
    <property type="entry name" value="PLP-dependent transferases"/>
    <property type="match status" value="1"/>
</dbReference>
<comment type="caution">
    <text evidence="8">The sequence shown here is derived from an EMBL/GenBank/DDBJ whole genome shotgun (WGS) entry which is preliminary data.</text>
</comment>
<sequence length="388" mass="42724">MFARRTAWQSETNRFTQALEARRARGALLDLTESNPTRCEFDYPSGLLDGLNVPAALDYTPQAQGMLSAREAVSAYYAERGDTVPPERLLLTTSTSEAYTWAFRLLCDPGDEVLAPAPSYPLFEYLASIQDVTPVRYPLFYDHGWHVDMHALEQAITERTRAILVVNPNNPTGSYLQSAELEAMNRLCVARSLGLVADEVFLDFPADSKPRPSLASNPAALTFTLSGLSKIAELPQMKVAWIAVSGPDGEVRHALGRLDVIADTYLSMNTPMQLAMPALLGSRSGFQNQLRDRVQANSKALDVALASVRSVERLKAEGGWYAVLRVPQTASDEELAIALLEAQRIVAHPGHFYDFGAEGYLVLSLITPSATFREGASRLAAFLRQRFR</sequence>